<dbReference type="RefSeq" id="WP_184313329.1">
    <property type="nucleotide sequence ID" value="NZ_JACHEN010000044.1"/>
</dbReference>
<dbReference type="AlphaFoldDB" id="A0A841L3B3"/>
<proteinExistence type="predicted"/>
<evidence type="ECO:0000313" key="2">
    <source>
        <dbReference type="Proteomes" id="UP000579281"/>
    </source>
</evidence>
<reference evidence="1 2" key="1">
    <citation type="submission" date="2020-08" db="EMBL/GenBank/DDBJ databases">
        <title>Genomic Encyclopedia of Type Strains, Phase IV (KMG-IV): sequencing the most valuable type-strain genomes for metagenomic binning, comparative biology and taxonomic classification.</title>
        <authorList>
            <person name="Goeker M."/>
        </authorList>
    </citation>
    <scope>NUCLEOTIDE SEQUENCE [LARGE SCALE GENOMIC DNA]</scope>
    <source>
        <strain evidence="1 2">DSM 103526</strain>
    </source>
</reference>
<dbReference type="EMBL" id="JACHEN010000044">
    <property type="protein sequence ID" value="MBB6218660.1"/>
    <property type="molecule type" value="Genomic_DNA"/>
</dbReference>
<evidence type="ECO:0000313" key="1">
    <source>
        <dbReference type="EMBL" id="MBB6218660.1"/>
    </source>
</evidence>
<name>A0A841L3B3_9FIRM</name>
<gene>
    <name evidence="1" type="ORF">HNQ80_004834</name>
</gene>
<sequence>MAKTEIKFTKQKLIQSSQFSQIEKDILTAILSDGEYTIKACFEEIKKFKESKVSE</sequence>
<keyword evidence="2" id="KW-1185">Reference proteome</keyword>
<comment type="caution">
    <text evidence="1">The sequence shown here is derived from an EMBL/GenBank/DDBJ whole genome shotgun (WGS) entry which is preliminary data.</text>
</comment>
<accession>A0A841L3B3</accession>
<protein>
    <submittedName>
        <fullName evidence="1">Uncharacterized protein</fullName>
    </submittedName>
</protein>
<organism evidence="1 2">
    <name type="scientific">Anaerosolibacter carboniphilus</name>
    <dbReference type="NCBI Taxonomy" id="1417629"/>
    <lineage>
        <taxon>Bacteria</taxon>
        <taxon>Bacillati</taxon>
        <taxon>Bacillota</taxon>
        <taxon>Clostridia</taxon>
        <taxon>Peptostreptococcales</taxon>
        <taxon>Thermotaleaceae</taxon>
        <taxon>Anaerosolibacter</taxon>
    </lineage>
</organism>
<dbReference type="Proteomes" id="UP000579281">
    <property type="component" value="Unassembled WGS sequence"/>
</dbReference>